<evidence type="ECO:0000259" key="9">
    <source>
        <dbReference type="SMART" id="SM00479"/>
    </source>
</evidence>
<feature type="region of interest" description="Disordered" evidence="8">
    <location>
        <begin position="1"/>
        <end position="22"/>
    </location>
</feature>
<evidence type="ECO:0000256" key="1">
    <source>
        <dbReference type="ARBA" id="ARBA00004123"/>
    </source>
</evidence>
<evidence type="ECO:0000256" key="6">
    <source>
        <dbReference type="ARBA" id="ARBA00022839"/>
    </source>
</evidence>
<sequence length="281" mass="31954">MKSQVNYQGVPNKLDKKQKLKKSAAAVSKSKLAIKNKVSKESNDVSVKFSSIKHRNCTGVDNWKKFLESKGMSLKVQNDNINKTNDHKSRKGKKITKAVAIDCEMVGIGEDGEGNMLARISLVNSYGDCIYDKYVKPREEVVDYRTQVSGIRPEDLKTAEEFDVVQKEVADILKNRILVGHALKNDLSVLFLTHPRYAIRDTARFFCKKNKRTPSLKNLAAEYLQTTIQEGEHSSVQDAQAAMQLYNLYRKYWESGKGNKSKRRIDNCVSDNVTDEKEREI</sequence>
<accession>A0A9P0MSH2</accession>
<evidence type="ECO:0000256" key="7">
    <source>
        <dbReference type="ARBA" id="ARBA00023242"/>
    </source>
</evidence>
<feature type="domain" description="Exonuclease" evidence="9">
    <location>
        <begin position="97"/>
        <end position="255"/>
    </location>
</feature>
<dbReference type="OrthoDB" id="8191639at2759"/>
<evidence type="ECO:0000313" key="11">
    <source>
        <dbReference type="Proteomes" id="UP001152798"/>
    </source>
</evidence>
<dbReference type="InterPro" id="IPR036397">
    <property type="entry name" value="RNaseH_sf"/>
</dbReference>
<keyword evidence="5" id="KW-0378">Hydrolase</keyword>
<gene>
    <name evidence="10" type="ORF">NEZAVI_LOCUS10570</name>
</gene>
<dbReference type="GO" id="GO:0003676">
    <property type="term" value="F:nucleic acid binding"/>
    <property type="evidence" value="ECO:0007669"/>
    <property type="project" value="InterPro"/>
</dbReference>
<dbReference type="CDD" id="cd06144">
    <property type="entry name" value="REX4_like"/>
    <property type="match status" value="1"/>
</dbReference>
<evidence type="ECO:0000256" key="8">
    <source>
        <dbReference type="SAM" id="MobiDB-lite"/>
    </source>
</evidence>
<name>A0A9P0MSH2_NEZVI</name>
<organism evidence="10 11">
    <name type="scientific">Nezara viridula</name>
    <name type="common">Southern green stink bug</name>
    <name type="synonym">Cimex viridulus</name>
    <dbReference type="NCBI Taxonomy" id="85310"/>
    <lineage>
        <taxon>Eukaryota</taxon>
        <taxon>Metazoa</taxon>
        <taxon>Ecdysozoa</taxon>
        <taxon>Arthropoda</taxon>
        <taxon>Hexapoda</taxon>
        <taxon>Insecta</taxon>
        <taxon>Pterygota</taxon>
        <taxon>Neoptera</taxon>
        <taxon>Paraneoptera</taxon>
        <taxon>Hemiptera</taxon>
        <taxon>Heteroptera</taxon>
        <taxon>Panheteroptera</taxon>
        <taxon>Pentatomomorpha</taxon>
        <taxon>Pentatomoidea</taxon>
        <taxon>Pentatomidae</taxon>
        <taxon>Pentatominae</taxon>
        <taxon>Nezara</taxon>
    </lineage>
</organism>
<dbReference type="InterPro" id="IPR013520">
    <property type="entry name" value="Ribonucl_H"/>
</dbReference>
<protein>
    <recommendedName>
        <fullName evidence="3">RNA exonuclease 4</fullName>
    </recommendedName>
</protein>
<comment type="subcellular location">
    <subcellularLocation>
        <location evidence="1">Nucleus</location>
    </subcellularLocation>
</comment>
<evidence type="ECO:0000256" key="2">
    <source>
        <dbReference type="ARBA" id="ARBA00010489"/>
    </source>
</evidence>
<dbReference type="GO" id="GO:0005634">
    <property type="term" value="C:nucleus"/>
    <property type="evidence" value="ECO:0007669"/>
    <property type="project" value="UniProtKB-SubCell"/>
</dbReference>
<keyword evidence="6" id="KW-0269">Exonuclease</keyword>
<reference evidence="10" key="1">
    <citation type="submission" date="2022-01" db="EMBL/GenBank/DDBJ databases">
        <authorList>
            <person name="King R."/>
        </authorList>
    </citation>
    <scope>NUCLEOTIDE SEQUENCE</scope>
</reference>
<dbReference type="InterPro" id="IPR037431">
    <property type="entry name" value="REX4_DEDDh_dom"/>
</dbReference>
<dbReference type="PANTHER" id="PTHR12801">
    <property type="entry name" value="RNA EXONUCLEASE REXO1 / RECO3 FAMILY MEMBER-RELATED"/>
    <property type="match status" value="1"/>
</dbReference>
<dbReference type="GO" id="GO:0008408">
    <property type="term" value="F:3'-5' exonuclease activity"/>
    <property type="evidence" value="ECO:0007669"/>
    <property type="project" value="InterPro"/>
</dbReference>
<evidence type="ECO:0000256" key="3">
    <source>
        <dbReference type="ARBA" id="ARBA00016937"/>
    </source>
</evidence>
<dbReference type="InterPro" id="IPR047021">
    <property type="entry name" value="REXO1/3/4-like"/>
</dbReference>
<dbReference type="EMBL" id="OV725081">
    <property type="protein sequence ID" value="CAH1401576.1"/>
    <property type="molecule type" value="Genomic_DNA"/>
</dbReference>
<dbReference type="GO" id="GO:0006364">
    <property type="term" value="P:rRNA processing"/>
    <property type="evidence" value="ECO:0007669"/>
    <property type="project" value="InterPro"/>
</dbReference>
<evidence type="ECO:0000313" key="10">
    <source>
        <dbReference type="EMBL" id="CAH1401576.1"/>
    </source>
</evidence>
<proteinExistence type="inferred from homology"/>
<evidence type="ECO:0000256" key="4">
    <source>
        <dbReference type="ARBA" id="ARBA00022722"/>
    </source>
</evidence>
<evidence type="ECO:0000256" key="5">
    <source>
        <dbReference type="ARBA" id="ARBA00022801"/>
    </source>
</evidence>
<keyword evidence="7" id="KW-0539">Nucleus</keyword>
<dbReference type="InterPro" id="IPR012337">
    <property type="entry name" value="RNaseH-like_sf"/>
</dbReference>
<dbReference type="Proteomes" id="UP001152798">
    <property type="component" value="Chromosome 5"/>
</dbReference>
<dbReference type="AlphaFoldDB" id="A0A9P0MSH2"/>
<keyword evidence="11" id="KW-1185">Reference proteome</keyword>
<dbReference type="Gene3D" id="3.30.420.10">
    <property type="entry name" value="Ribonuclease H-like superfamily/Ribonuclease H"/>
    <property type="match status" value="1"/>
</dbReference>
<dbReference type="SUPFAM" id="SSF53098">
    <property type="entry name" value="Ribonuclease H-like"/>
    <property type="match status" value="1"/>
</dbReference>
<dbReference type="PANTHER" id="PTHR12801:SF158">
    <property type="entry name" value="RNA EXONUCLEASE 4"/>
    <property type="match status" value="1"/>
</dbReference>
<dbReference type="Pfam" id="PF00929">
    <property type="entry name" value="RNase_T"/>
    <property type="match status" value="1"/>
</dbReference>
<keyword evidence="4" id="KW-0540">Nuclease</keyword>
<comment type="similarity">
    <text evidence="2">Belongs to the REXO4 family.</text>
</comment>
<dbReference type="FunFam" id="3.30.420.10:FF:000007">
    <property type="entry name" value="Interferon-stimulated exonuclease gene 20"/>
    <property type="match status" value="1"/>
</dbReference>
<dbReference type="SMART" id="SM00479">
    <property type="entry name" value="EXOIII"/>
    <property type="match status" value="1"/>
</dbReference>